<feature type="transmembrane region" description="Helical" evidence="1">
    <location>
        <begin position="98"/>
        <end position="117"/>
    </location>
</feature>
<evidence type="ECO:0000313" key="3">
    <source>
        <dbReference type="Proteomes" id="UP000267464"/>
    </source>
</evidence>
<keyword evidence="3" id="KW-1185">Reference proteome</keyword>
<organism evidence="2 3">
    <name type="scientific">Piscinibacter terrae</name>
    <dbReference type="NCBI Taxonomy" id="2496871"/>
    <lineage>
        <taxon>Bacteria</taxon>
        <taxon>Pseudomonadati</taxon>
        <taxon>Pseudomonadota</taxon>
        <taxon>Betaproteobacteria</taxon>
        <taxon>Burkholderiales</taxon>
        <taxon>Sphaerotilaceae</taxon>
        <taxon>Piscinibacter</taxon>
    </lineage>
</organism>
<protein>
    <submittedName>
        <fullName evidence="2">Uncharacterized protein</fullName>
    </submittedName>
</protein>
<feature type="transmembrane region" description="Helical" evidence="1">
    <location>
        <begin position="21"/>
        <end position="39"/>
    </location>
</feature>
<dbReference type="Proteomes" id="UP000267464">
    <property type="component" value="Unassembled WGS sequence"/>
</dbReference>
<name>A0A3N7JQ20_9BURK</name>
<reference evidence="2 3" key="2">
    <citation type="submission" date="2018-12" db="EMBL/GenBank/DDBJ databases">
        <title>Rhizobacter gummiphilus sp. nov., a rubber-degrading bacterium isolated from the soil of a botanical garden in Japan.</title>
        <authorList>
            <person name="Shunsuke S.S."/>
        </authorList>
    </citation>
    <scope>NUCLEOTIDE SEQUENCE [LARGE SCALE GENOMIC DNA]</scope>
    <source>
        <strain evidence="2 3">S-16</strain>
    </source>
</reference>
<evidence type="ECO:0000313" key="2">
    <source>
        <dbReference type="EMBL" id="RQP21145.1"/>
    </source>
</evidence>
<feature type="transmembrane region" description="Helical" evidence="1">
    <location>
        <begin position="60"/>
        <end position="78"/>
    </location>
</feature>
<keyword evidence="1" id="KW-0472">Membrane</keyword>
<accession>A0A3N7JQ20</accession>
<dbReference type="EMBL" id="QUSW01000023">
    <property type="protein sequence ID" value="RQP21145.1"/>
    <property type="molecule type" value="Genomic_DNA"/>
</dbReference>
<evidence type="ECO:0000256" key="1">
    <source>
        <dbReference type="SAM" id="Phobius"/>
    </source>
</evidence>
<gene>
    <name evidence="2" type="ORF">DZC73_29415</name>
</gene>
<keyword evidence="1" id="KW-0812">Transmembrane</keyword>
<keyword evidence="1" id="KW-1133">Transmembrane helix</keyword>
<comment type="caution">
    <text evidence="2">The sequence shown here is derived from an EMBL/GenBank/DDBJ whole genome shotgun (WGS) entry which is preliminary data.</text>
</comment>
<sequence length="125" mass="13114">MLSSVFVLIALNVVPGVHIDLPWQLVGVLVACVANLLVWQRSKVPPMPLREAGKLVVQGFLVILVLAAIDTILGFAFGQHTVVGAFVHSGAFGGVADAFLFFGGLFIGVPTLARAVYLHCYAAGA</sequence>
<proteinExistence type="predicted"/>
<dbReference type="AlphaFoldDB" id="A0A3N7JQ20"/>
<reference evidence="2 3" key="1">
    <citation type="submission" date="2018-08" db="EMBL/GenBank/DDBJ databases">
        <authorList>
            <person name="Khan S.A."/>
            <person name="Jeon C.O."/>
            <person name="Chun B.H."/>
            <person name="Jeong S.E."/>
        </authorList>
    </citation>
    <scope>NUCLEOTIDE SEQUENCE [LARGE SCALE GENOMIC DNA]</scope>
    <source>
        <strain evidence="2 3">S-16</strain>
    </source>
</reference>